<comment type="caution">
    <text evidence="2">The sequence shown here is derived from an EMBL/GenBank/DDBJ whole genome shotgun (WGS) entry which is preliminary data.</text>
</comment>
<evidence type="ECO:0000313" key="2">
    <source>
        <dbReference type="EMBL" id="EGH35836.1"/>
    </source>
</evidence>
<accession>F3G044</accession>
<dbReference type="AlphaFoldDB" id="F3G044"/>
<organism evidence="2 3">
    <name type="scientific">Pseudomonas syringae pv. japonica str. M301072</name>
    <dbReference type="NCBI Taxonomy" id="629262"/>
    <lineage>
        <taxon>Bacteria</taxon>
        <taxon>Pseudomonadati</taxon>
        <taxon>Pseudomonadota</taxon>
        <taxon>Gammaproteobacteria</taxon>
        <taxon>Pseudomonadales</taxon>
        <taxon>Pseudomonadaceae</taxon>
        <taxon>Pseudomonas</taxon>
        <taxon>Pseudomonas syringae</taxon>
    </lineage>
</organism>
<evidence type="ECO:0000259" key="1">
    <source>
        <dbReference type="Pfam" id="PF00501"/>
    </source>
</evidence>
<dbReference type="InterPro" id="IPR000873">
    <property type="entry name" value="AMP-dep_synth/lig_dom"/>
</dbReference>
<reference evidence="2 3" key="1">
    <citation type="journal article" date="2011" name="PLoS Pathog.">
        <title>Dynamic evolution of pathogenicity revealed by sequencing and comparative genomics of 19 Pseudomonas syringae isolates.</title>
        <authorList>
            <person name="Baltrus D.A."/>
            <person name="Nishimura M.T."/>
            <person name="Romanchuk A."/>
            <person name="Chang J.H."/>
            <person name="Mukhtar M.S."/>
            <person name="Cherkis K."/>
            <person name="Roach J."/>
            <person name="Grant S.R."/>
            <person name="Jones C.D."/>
            <person name="Dangl J.L."/>
        </authorList>
    </citation>
    <scope>NUCLEOTIDE SEQUENCE [LARGE SCALE GENOMIC DNA]</scope>
    <source>
        <strain evidence="3">M301072PT</strain>
    </source>
</reference>
<feature type="non-terminal residue" evidence="2">
    <location>
        <position position="1"/>
    </location>
</feature>
<dbReference type="SUPFAM" id="SSF56801">
    <property type="entry name" value="Acetyl-CoA synthetase-like"/>
    <property type="match status" value="1"/>
</dbReference>
<dbReference type="Pfam" id="PF00501">
    <property type="entry name" value="AMP-binding"/>
    <property type="match status" value="1"/>
</dbReference>
<dbReference type="Gene3D" id="2.30.38.10">
    <property type="entry name" value="Luciferase, Domain 3"/>
    <property type="match status" value="1"/>
</dbReference>
<dbReference type="Proteomes" id="UP000004471">
    <property type="component" value="Unassembled WGS sequence"/>
</dbReference>
<evidence type="ECO:0000313" key="3">
    <source>
        <dbReference type="Proteomes" id="UP000004471"/>
    </source>
</evidence>
<protein>
    <submittedName>
        <fullName evidence="2">Amino acid adenylation</fullName>
    </submittedName>
</protein>
<name>F3G044_PSESX</name>
<dbReference type="EMBL" id="AEAH01004109">
    <property type="protein sequence ID" value="EGH35836.1"/>
    <property type="molecule type" value="Genomic_DNA"/>
</dbReference>
<proteinExistence type="predicted"/>
<feature type="non-terminal residue" evidence="2">
    <location>
        <position position="38"/>
    </location>
</feature>
<sequence>PSGRALANTRIYLLDAADERVPQGVTGELYIGGAGVAR</sequence>
<gene>
    <name evidence="2" type="ORF">PSYJA_45066</name>
</gene>
<feature type="domain" description="AMP-dependent synthetase/ligase" evidence="1">
    <location>
        <begin position="3"/>
        <end position="38"/>
    </location>
</feature>